<evidence type="ECO:0008006" key="2">
    <source>
        <dbReference type="Google" id="ProtNLM"/>
    </source>
</evidence>
<dbReference type="EMBL" id="CP158299">
    <property type="protein sequence ID" value="XBV84706.1"/>
    <property type="molecule type" value="Genomic_DNA"/>
</dbReference>
<sequence>MSSVLAAPAKLGNLPLTVEPNAQLLVLNEAGIQKAFPSGHRPDAVFLSNDRKVSVAFEWRDTPLSPGDVQPLVTQFPAVIRAQVPGIKSLKEQLLTYNGNSWAQFVFVASGKNGDVRREMLITSAQNRMLVVTVSSTVADYTKNATPINALTGSLRLN</sequence>
<evidence type="ECO:0000313" key="1">
    <source>
        <dbReference type="EMBL" id="XBV84706.1"/>
    </source>
</evidence>
<gene>
    <name evidence="1" type="ORF">ABOD76_14790</name>
</gene>
<name>A0AAU7U897_9DEIO</name>
<reference evidence="1" key="1">
    <citation type="submission" date="2024-06" db="EMBL/GenBank/DDBJ databases">
        <title>Draft Genome Sequence of Deinococcus sonorensis Type Strain KR-87, a Biofilm Producing Representative of the Genus Deinococcus.</title>
        <authorList>
            <person name="Boren L.S."/>
            <person name="Grosso R.A."/>
            <person name="Hugenberg-Cox A.N."/>
            <person name="Hill J.T.E."/>
            <person name="Albert C.M."/>
            <person name="Tuohy J.M."/>
        </authorList>
    </citation>
    <scope>NUCLEOTIDE SEQUENCE</scope>
    <source>
        <strain evidence="1">KR-87</strain>
    </source>
</reference>
<proteinExistence type="predicted"/>
<protein>
    <recommendedName>
        <fullName evidence="2">DUF1795 domain-containing protein</fullName>
    </recommendedName>
</protein>
<dbReference type="RefSeq" id="WP_350242743.1">
    <property type="nucleotide sequence ID" value="NZ_CP158299.1"/>
</dbReference>
<dbReference type="AlphaFoldDB" id="A0AAU7U897"/>
<accession>A0AAU7U897</accession>
<organism evidence="1">
    <name type="scientific">Deinococcus sonorensis KR-87</name>
    <dbReference type="NCBI Taxonomy" id="694439"/>
    <lineage>
        <taxon>Bacteria</taxon>
        <taxon>Thermotogati</taxon>
        <taxon>Deinococcota</taxon>
        <taxon>Deinococci</taxon>
        <taxon>Deinococcales</taxon>
        <taxon>Deinococcaceae</taxon>
        <taxon>Deinococcus</taxon>
    </lineage>
</organism>
<dbReference type="Gene3D" id="3.40.1000.10">
    <property type="entry name" value="Mog1/PsbP, alpha/beta/alpha sandwich"/>
    <property type="match status" value="1"/>
</dbReference>
<dbReference type="KEGG" id="dsc:ABOD76_14790"/>